<feature type="region of interest" description="Disordered" evidence="1">
    <location>
        <begin position="233"/>
        <end position="430"/>
    </location>
</feature>
<proteinExistence type="predicted"/>
<name>A0A2T4AWH6_9HYPO</name>
<organism evidence="2 3">
    <name type="scientific">Trichoderma citrinoviride</name>
    <dbReference type="NCBI Taxonomy" id="58853"/>
    <lineage>
        <taxon>Eukaryota</taxon>
        <taxon>Fungi</taxon>
        <taxon>Dikarya</taxon>
        <taxon>Ascomycota</taxon>
        <taxon>Pezizomycotina</taxon>
        <taxon>Sordariomycetes</taxon>
        <taxon>Hypocreomycetidae</taxon>
        <taxon>Hypocreales</taxon>
        <taxon>Hypocreaceae</taxon>
        <taxon>Trichoderma</taxon>
    </lineage>
</organism>
<keyword evidence="3" id="KW-1185">Reference proteome</keyword>
<feature type="non-terminal residue" evidence="2">
    <location>
        <position position="1"/>
    </location>
</feature>
<feature type="compositionally biased region" description="Low complexity" evidence="1">
    <location>
        <begin position="235"/>
        <end position="257"/>
    </location>
</feature>
<evidence type="ECO:0000313" key="2">
    <source>
        <dbReference type="EMBL" id="PTB61401.1"/>
    </source>
</evidence>
<evidence type="ECO:0000256" key="1">
    <source>
        <dbReference type="SAM" id="MobiDB-lite"/>
    </source>
</evidence>
<dbReference type="AlphaFoldDB" id="A0A2T4AWH6"/>
<dbReference type="Proteomes" id="UP000241546">
    <property type="component" value="Unassembled WGS sequence"/>
</dbReference>
<feature type="compositionally biased region" description="Polar residues" evidence="1">
    <location>
        <begin position="393"/>
        <end position="408"/>
    </location>
</feature>
<gene>
    <name evidence="2" type="ORF">BBK36DRAFT_1043879</name>
</gene>
<feature type="compositionally biased region" description="Basic residues" evidence="1">
    <location>
        <begin position="413"/>
        <end position="430"/>
    </location>
</feature>
<sequence length="430" mass="45437">NTYHKPPATPHTISSSFISAKSPSCTQSHTRTLASHLIEIPVNQRTRRPQIRCAVVQWPSSAENSFVHCCTPSIGVVPLSFTQLVLIEARKEVRSIFEAAPQPSCRVIQFSSAIDLLVPAGASRVIKIISQKLRPADRRAPGRERLETGQIQACTRRNGTHSHTYTRSPPPKLAYTDSSSRTKRSTYTTRTKKKLAMPRPALPPTPGSSSDIRGKDGVQQLSALQLAFELPPPAIHDASSSSSSSSPVDPKLSPLSSANRPPSSAATSGLAGLDVAPSPRTVVYPMQAAETVKSRRRSSAATTTKESSSKANTTTSSSSTFALPPPPTRSRKIIQMKPRTTAAGANSASTTTTTKESFGRANIAGRASAAAKTAAPDAAGSGPGGASAKGGDTPSNNSNKKKQPSATSAAGRKIARKTAHSLIERRRRSK</sequence>
<dbReference type="OrthoDB" id="690068at2759"/>
<protein>
    <submittedName>
        <fullName evidence="2">Uncharacterized protein</fullName>
    </submittedName>
</protein>
<dbReference type="GeneID" id="36597010"/>
<feature type="compositionally biased region" description="Low complexity" evidence="1">
    <location>
        <begin position="299"/>
        <end position="320"/>
    </location>
</feature>
<evidence type="ECO:0000313" key="3">
    <source>
        <dbReference type="Proteomes" id="UP000241546"/>
    </source>
</evidence>
<dbReference type="EMBL" id="KZ680588">
    <property type="protein sequence ID" value="PTB61401.1"/>
    <property type="molecule type" value="Genomic_DNA"/>
</dbReference>
<feature type="compositionally biased region" description="Polar residues" evidence="1">
    <location>
        <begin position="258"/>
        <end position="267"/>
    </location>
</feature>
<dbReference type="RefSeq" id="XP_024744721.1">
    <property type="nucleotide sequence ID" value="XM_024888891.1"/>
</dbReference>
<feature type="region of interest" description="Disordered" evidence="1">
    <location>
        <begin position="134"/>
        <end position="215"/>
    </location>
</feature>
<feature type="compositionally biased region" description="Low complexity" evidence="1">
    <location>
        <begin position="340"/>
        <end position="380"/>
    </location>
</feature>
<reference evidence="3" key="1">
    <citation type="submission" date="2016-07" db="EMBL/GenBank/DDBJ databases">
        <title>Multiple horizontal gene transfer events from other fungi enriched the ability of initially mycotrophic Trichoderma (Ascomycota) to feed on dead plant biomass.</title>
        <authorList>
            <consortium name="DOE Joint Genome Institute"/>
            <person name="Atanasova L."/>
            <person name="Chenthamara K."/>
            <person name="Zhang J."/>
            <person name="Grujic M."/>
            <person name="Henrissat B."/>
            <person name="Kuo A."/>
            <person name="Aerts A."/>
            <person name="Salamov A."/>
            <person name="Lipzen A."/>
            <person name="Labutti K."/>
            <person name="Barry K."/>
            <person name="Miao Y."/>
            <person name="Rahimi M.J."/>
            <person name="Shen Q."/>
            <person name="Grigoriev I.V."/>
            <person name="Kubicek C.P."/>
            <person name="Druzhinina I.S."/>
        </authorList>
    </citation>
    <scope>NUCLEOTIDE SEQUENCE [LARGE SCALE GENOMIC DNA]</scope>
    <source>
        <strain evidence="3">TUCIM 6016</strain>
    </source>
</reference>
<accession>A0A2T4AWH6</accession>
<feature type="compositionally biased region" description="Basic and acidic residues" evidence="1">
    <location>
        <begin position="134"/>
        <end position="147"/>
    </location>
</feature>
<feature type="non-terminal residue" evidence="2">
    <location>
        <position position="430"/>
    </location>
</feature>
<feature type="compositionally biased region" description="Polar residues" evidence="1">
    <location>
        <begin position="149"/>
        <end position="167"/>
    </location>
</feature>